<feature type="transmembrane region" description="Helical" evidence="6">
    <location>
        <begin position="355"/>
        <end position="373"/>
    </location>
</feature>
<dbReference type="GO" id="GO:0005351">
    <property type="term" value="F:carbohydrate:proton symporter activity"/>
    <property type="evidence" value="ECO:0007669"/>
    <property type="project" value="TreeGrafter"/>
</dbReference>
<dbReference type="InterPro" id="IPR020846">
    <property type="entry name" value="MFS_dom"/>
</dbReference>
<dbReference type="EMBL" id="JADGJH010000948">
    <property type="protein sequence ID" value="KAJ3120634.1"/>
    <property type="molecule type" value="Genomic_DNA"/>
</dbReference>
<evidence type="ECO:0000259" key="7">
    <source>
        <dbReference type="PROSITE" id="PS50850"/>
    </source>
</evidence>
<gene>
    <name evidence="8" type="ORF">HK100_012709</name>
</gene>
<keyword evidence="5 6" id="KW-0472">Membrane</keyword>
<comment type="similarity">
    <text evidence="2">Belongs to the major facilitator superfamily. Sugar transporter (TC 2.A.1.1) family.</text>
</comment>
<dbReference type="PANTHER" id="PTHR48022:SF64">
    <property type="entry name" value="MAJOR FACILITATOR SUPERFAMILY (MFS) PROFILE DOMAIN-CONTAINING PROTEIN"/>
    <property type="match status" value="1"/>
</dbReference>
<dbReference type="InterPro" id="IPR005828">
    <property type="entry name" value="MFS_sugar_transport-like"/>
</dbReference>
<comment type="subcellular location">
    <subcellularLocation>
        <location evidence="1">Membrane</location>
        <topology evidence="1">Multi-pass membrane protein</topology>
    </subcellularLocation>
</comment>
<accession>A0AAD5T1Y3</accession>
<dbReference type="InterPro" id="IPR050360">
    <property type="entry name" value="MFS_Sugar_Transporters"/>
</dbReference>
<dbReference type="SUPFAM" id="SSF103473">
    <property type="entry name" value="MFS general substrate transporter"/>
    <property type="match status" value="1"/>
</dbReference>
<feature type="transmembrane region" description="Helical" evidence="6">
    <location>
        <begin position="63"/>
        <end position="85"/>
    </location>
</feature>
<feature type="domain" description="Major facilitator superfamily (MFS) profile" evidence="7">
    <location>
        <begin position="28"/>
        <end position="475"/>
    </location>
</feature>
<protein>
    <recommendedName>
        <fullName evidence="7">Major facilitator superfamily (MFS) profile domain-containing protein</fullName>
    </recommendedName>
</protein>
<evidence type="ECO:0000313" key="8">
    <source>
        <dbReference type="EMBL" id="KAJ3120634.1"/>
    </source>
</evidence>
<feature type="transmembrane region" description="Helical" evidence="6">
    <location>
        <begin position="127"/>
        <end position="149"/>
    </location>
</feature>
<dbReference type="Gene3D" id="1.20.1250.20">
    <property type="entry name" value="MFS general substrate transporter like domains"/>
    <property type="match status" value="1"/>
</dbReference>
<dbReference type="PANTHER" id="PTHR48022">
    <property type="entry name" value="PLASTIDIC GLUCOSE TRANSPORTER 4"/>
    <property type="match status" value="1"/>
</dbReference>
<evidence type="ECO:0000256" key="3">
    <source>
        <dbReference type="ARBA" id="ARBA00022692"/>
    </source>
</evidence>
<dbReference type="PROSITE" id="PS00216">
    <property type="entry name" value="SUGAR_TRANSPORT_1"/>
    <property type="match status" value="1"/>
</dbReference>
<evidence type="ECO:0000256" key="4">
    <source>
        <dbReference type="ARBA" id="ARBA00022989"/>
    </source>
</evidence>
<keyword evidence="3 6" id="KW-0812">Transmembrane</keyword>
<feature type="transmembrane region" description="Helical" evidence="6">
    <location>
        <begin position="21"/>
        <end position="43"/>
    </location>
</feature>
<sequence>MTDNLRAESLDPNPPKLFSRALVKSWFAISIAMLSLIACGYDQTMSWDMPLLSSFTDDITPKVNPLALATFDSLTNYAGMMAAVFMPFSYDWKGRKFGFAIGNVFAFIGSCISVFGTLNLSQDVTTIYYLGRFIAVLGIDIAAGCAYMYAAEVSHPAHRAFFTGLFGMGWSIGNFINNLIIFLVTFMDYSSWQWRIPTIMQAVFSVIILAALPFIPESPRTLVSKGRFEEAEKVIRDWTGTSSEEFVKAQMVELRESFKDAAKSDTILETYNMRPLWATTNSQRRIFLLIFTNSIINMLNLGATSGVFGTLIYDAIGLGSDRQKTALNLGNNAFACIASFFMSMYIEQWGRRRTYIIAYTISFFLGFLGAIAMEGYRDTSGIGYSYLYIASIFIGTLYSAPIGPVQVIFQTELLSYNFRAKGKALNDFVNKPANVALTYFQSFVYSAIDTRSFWVAQGYTLLFLGWNWFTMPETKGRTLEEVDDIFDHPSPMYTEWINRKSGQTNYVKYSLEVLKSKAEGNSDALKA</sequence>
<dbReference type="Pfam" id="PF00083">
    <property type="entry name" value="Sugar_tr"/>
    <property type="match status" value="1"/>
</dbReference>
<dbReference type="InterPro" id="IPR036259">
    <property type="entry name" value="MFS_trans_sf"/>
</dbReference>
<feature type="transmembrane region" description="Helical" evidence="6">
    <location>
        <begin position="385"/>
        <end position="409"/>
    </location>
</feature>
<keyword evidence="9" id="KW-1185">Reference proteome</keyword>
<feature type="transmembrane region" description="Helical" evidence="6">
    <location>
        <begin position="196"/>
        <end position="215"/>
    </location>
</feature>
<dbReference type="InterPro" id="IPR005829">
    <property type="entry name" value="Sugar_transporter_CS"/>
</dbReference>
<evidence type="ECO:0000256" key="1">
    <source>
        <dbReference type="ARBA" id="ARBA00004141"/>
    </source>
</evidence>
<evidence type="ECO:0000313" key="9">
    <source>
        <dbReference type="Proteomes" id="UP001211907"/>
    </source>
</evidence>
<reference evidence="8" key="1">
    <citation type="submission" date="2020-05" db="EMBL/GenBank/DDBJ databases">
        <title>Phylogenomic resolution of chytrid fungi.</title>
        <authorList>
            <person name="Stajich J.E."/>
            <person name="Amses K."/>
            <person name="Simmons R."/>
            <person name="Seto K."/>
            <person name="Myers J."/>
            <person name="Bonds A."/>
            <person name="Quandt C.A."/>
            <person name="Barry K."/>
            <person name="Liu P."/>
            <person name="Grigoriev I."/>
            <person name="Longcore J.E."/>
            <person name="James T.Y."/>
        </authorList>
    </citation>
    <scope>NUCLEOTIDE SEQUENCE</scope>
    <source>
        <strain evidence="8">JEL0513</strain>
    </source>
</reference>
<evidence type="ECO:0000256" key="5">
    <source>
        <dbReference type="ARBA" id="ARBA00023136"/>
    </source>
</evidence>
<proteinExistence type="inferred from homology"/>
<dbReference type="GO" id="GO:0016020">
    <property type="term" value="C:membrane"/>
    <property type="evidence" value="ECO:0007669"/>
    <property type="project" value="UniProtKB-SubCell"/>
</dbReference>
<dbReference type="PROSITE" id="PS50850">
    <property type="entry name" value="MFS"/>
    <property type="match status" value="1"/>
</dbReference>
<dbReference type="AlphaFoldDB" id="A0AAD5T1Y3"/>
<dbReference type="Proteomes" id="UP001211907">
    <property type="component" value="Unassembled WGS sequence"/>
</dbReference>
<keyword evidence="4 6" id="KW-1133">Transmembrane helix</keyword>
<comment type="caution">
    <text evidence="8">The sequence shown here is derived from an EMBL/GenBank/DDBJ whole genome shotgun (WGS) entry which is preliminary data.</text>
</comment>
<feature type="transmembrane region" description="Helical" evidence="6">
    <location>
        <begin position="97"/>
        <end position="115"/>
    </location>
</feature>
<evidence type="ECO:0000256" key="2">
    <source>
        <dbReference type="ARBA" id="ARBA00010992"/>
    </source>
</evidence>
<feature type="transmembrane region" description="Helical" evidence="6">
    <location>
        <begin position="325"/>
        <end position="346"/>
    </location>
</feature>
<feature type="transmembrane region" description="Helical" evidence="6">
    <location>
        <begin position="286"/>
        <end position="313"/>
    </location>
</feature>
<evidence type="ECO:0000256" key="6">
    <source>
        <dbReference type="SAM" id="Phobius"/>
    </source>
</evidence>
<organism evidence="8 9">
    <name type="scientific">Physocladia obscura</name>
    <dbReference type="NCBI Taxonomy" id="109957"/>
    <lineage>
        <taxon>Eukaryota</taxon>
        <taxon>Fungi</taxon>
        <taxon>Fungi incertae sedis</taxon>
        <taxon>Chytridiomycota</taxon>
        <taxon>Chytridiomycota incertae sedis</taxon>
        <taxon>Chytridiomycetes</taxon>
        <taxon>Chytridiales</taxon>
        <taxon>Chytriomycetaceae</taxon>
        <taxon>Physocladia</taxon>
    </lineage>
</organism>
<feature type="transmembrane region" description="Helical" evidence="6">
    <location>
        <begin position="161"/>
        <end position="184"/>
    </location>
</feature>
<name>A0AAD5T1Y3_9FUNG</name>